<gene>
    <name evidence="4" type="primary">ssb</name>
    <name evidence="4" type="ORF">JKP34_06930</name>
</gene>
<evidence type="ECO:0000256" key="3">
    <source>
        <dbReference type="PIRNR" id="PIRNR002070"/>
    </source>
</evidence>
<dbReference type="Gene3D" id="2.40.50.140">
    <property type="entry name" value="Nucleic acid-binding proteins"/>
    <property type="match status" value="1"/>
</dbReference>
<dbReference type="GO" id="GO:0009295">
    <property type="term" value="C:nucleoid"/>
    <property type="evidence" value="ECO:0007669"/>
    <property type="project" value="TreeGrafter"/>
</dbReference>
<keyword evidence="5" id="KW-1185">Reference proteome</keyword>
<dbReference type="NCBIfam" id="TIGR00621">
    <property type="entry name" value="ssb"/>
    <property type="match status" value="1"/>
</dbReference>
<dbReference type="InterPro" id="IPR000424">
    <property type="entry name" value="Primosome_PriB/ssb"/>
</dbReference>
<evidence type="ECO:0000256" key="2">
    <source>
        <dbReference type="HAMAP-Rule" id="MF_00984"/>
    </source>
</evidence>
<dbReference type="SUPFAM" id="SSF50249">
    <property type="entry name" value="Nucleic acid-binding proteins"/>
    <property type="match status" value="1"/>
</dbReference>
<comment type="caution">
    <text evidence="4">The sequence shown here is derived from an EMBL/GenBank/DDBJ whole genome shotgun (WGS) entry which is preliminary data.</text>
</comment>
<dbReference type="HAMAP" id="MF_00984">
    <property type="entry name" value="SSB"/>
    <property type="match status" value="1"/>
</dbReference>
<evidence type="ECO:0000313" key="4">
    <source>
        <dbReference type="EMBL" id="MBL0764979.1"/>
    </source>
</evidence>
<evidence type="ECO:0000256" key="1">
    <source>
        <dbReference type="ARBA" id="ARBA00023125"/>
    </source>
</evidence>
<dbReference type="RefSeq" id="WP_201919057.1">
    <property type="nucleotide sequence ID" value="NZ_JAERQG010000001.1"/>
</dbReference>
<dbReference type="InterPro" id="IPR011344">
    <property type="entry name" value="ssDNA-bd"/>
</dbReference>
<reference evidence="4" key="1">
    <citation type="submission" date="2021-01" db="EMBL/GenBank/DDBJ databases">
        <title>Marivirga sp. nov., isolated from intertidal surface sediments.</title>
        <authorList>
            <person name="Zhang M."/>
        </authorList>
    </citation>
    <scope>NUCLEOTIDE SEQUENCE</scope>
    <source>
        <strain evidence="4">SM1354</strain>
    </source>
</reference>
<keyword evidence="1 2" id="KW-0238">DNA-binding</keyword>
<proteinExistence type="inferred from homology"/>
<dbReference type="PROSITE" id="PS50935">
    <property type="entry name" value="SSB"/>
    <property type="match status" value="1"/>
</dbReference>
<dbReference type="PANTHER" id="PTHR10302">
    <property type="entry name" value="SINGLE-STRANDED DNA-BINDING PROTEIN"/>
    <property type="match status" value="1"/>
</dbReference>
<dbReference type="PIRSF" id="PIRSF002070">
    <property type="entry name" value="SSB"/>
    <property type="match status" value="1"/>
</dbReference>
<accession>A0A937AG64</accession>
<dbReference type="Proteomes" id="UP000642920">
    <property type="component" value="Unassembled WGS sequence"/>
</dbReference>
<dbReference type="CDD" id="cd04496">
    <property type="entry name" value="SSB_OBF"/>
    <property type="match status" value="1"/>
</dbReference>
<dbReference type="Pfam" id="PF00436">
    <property type="entry name" value="SSB"/>
    <property type="match status" value="1"/>
</dbReference>
<dbReference type="GO" id="GO:0006260">
    <property type="term" value="P:DNA replication"/>
    <property type="evidence" value="ECO:0007669"/>
    <property type="project" value="InterPro"/>
</dbReference>
<sequence length="113" mass="12669">MYTLKNNVQLIGRVGANPEVKTFESGKMLANISLATNEHYKNAKGEKVEDTQWHRLNAWGKIAEIAEKYVKKGSEIAISGKLIYKSYEDKQGVKRTSAEIQVNELLLLDKASS</sequence>
<organism evidence="4 5">
    <name type="scientific">Marivirga atlantica</name>
    <dbReference type="NCBI Taxonomy" id="1548457"/>
    <lineage>
        <taxon>Bacteria</taxon>
        <taxon>Pseudomonadati</taxon>
        <taxon>Bacteroidota</taxon>
        <taxon>Cytophagia</taxon>
        <taxon>Cytophagales</taxon>
        <taxon>Marivirgaceae</taxon>
        <taxon>Marivirga</taxon>
    </lineage>
</organism>
<name>A0A937AG64_9BACT</name>
<comment type="subunit">
    <text evidence="2">Homotetramer.</text>
</comment>
<dbReference type="PANTHER" id="PTHR10302:SF0">
    <property type="entry name" value="SINGLE-STRANDED DNA-BINDING PROTEIN, MITOCHONDRIAL"/>
    <property type="match status" value="1"/>
</dbReference>
<comment type="caution">
    <text evidence="2">Lacks conserved residue(s) required for the propagation of feature annotation.</text>
</comment>
<dbReference type="AlphaFoldDB" id="A0A937AG64"/>
<dbReference type="GO" id="GO:0003697">
    <property type="term" value="F:single-stranded DNA binding"/>
    <property type="evidence" value="ECO:0007669"/>
    <property type="project" value="UniProtKB-UniRule"/>
</dbReference>
<protein>
    <recommendedName>
        <fullName evidence="2 3">Single-stranded DNA-binding protein</fullName>
        <shortName evidence="2">SSB</shortName>
    </recommendedName>
</protein>
<dbReference type="EMBL" id="JAERQG010000001">
    <property type="protein sequence ID" value="MBL0764979.1"/>
    <property type="molecule type" value="Genomic_DNA"/>
</dbReference>
<dbReference type="InterPro" id="IPR012340">
    <property type="entry name" value="NA-bd_OB-fold"/>
</dbReference>
<evidence type="ECO:0000313" key="5">
    <source>
        <dbReference type="Proteomes" id="UP000642920"/>
    </source>
</evidence>